<dbReference type="PROSITE" id="PS01319">
    <property type="entry name" value="RBFA"/>
    <property type="match status" value="1"/>
</dbReference>
<comment type="function">
    <text evidence="2">One of several proteins that assist in the late maturation steps of the functional core of the 30S ribosomal subunit. Associates with free 30S ribosomal subunits (but not with 30S subunits that are part of 70S ribosomes or polysomes). Required for efficient processing of 16S rRNA. May interact with the 5'-terminal helix region of 16S rRNA.</text>
</comment>
<dbReference type="InterPro" id="IPR015946">
    <property type="entry name" value="KH_dom-like_a/b"/>
</dbReference>
<dbReference type="InterPro" id="IPR020053">
    <property type="entry name" value="Ribosome-bd_factorA_CS"/>
</dbReference>
<evidence type="ECO:0000313" key="4">
    <source>
        <dbReference type="Proteomes" id="UP001243717"/>
    </source>
</evidence>
<comment type="subunit">
    <text evidence="2">Monomer. Binds 30S ribosomal subunits, but not 50S ribosomal subunits or 70S ribosomes.</text>
</comment>
<sequence length="116" mass="13530">MSQRITRINALLQREISEQMRRYYRADTAAVTISDVDCSADLRNARIYYSVLGDDAEIVATQKLFRKIGKDIRQRVSREITLKYFPTFYFIYDPSLERGAEINAILDQLDQDKNEG</sequence>
<name>A0ABU1AI44_9BACT</name>
<dbReference type="NCBIfam" id="TIGR00082">
    <property type="entry name" value="rbfA"/>
    <property type="match status" value="1"/>
</dbReference>
<protein>
    <recommendedName>
        <fullName evidence="2">Ribosome-binding factor A</fullName>
    </recommendedName>
</protein>
<comment type="similarity">
    <text evidence="2">Belongs to the RbfA family.</text>
</comment>
<dbReference type="RefSeq" id="WP_308984837.1">
    <property type="nucleotide sequence ID" value="NZ_JARXIC010000010.1"/>
</dbReference>
<dbReference type="Proteomes" id="UP001243717">
    <property type="component" value="Unassembled WGS sequence"/>
</dbReference>
<evidence type="ECO:0000256" key="2">
    <source>
        <dbReference type="HAMAP-Rule" id="MF_00003"/>
    </source>
</evidence>
<gene>
    <name evidence="2 3" type="primary">rbfA</name>
    <name evidence="3" type="ORF">QEH59_07990</name>
</gene>
<reference evidence="3 4" key="1">
    <citation type="submission" date="2023-04" db="EMBL/GenBank/DDBJ databases">
        <title>A novel bacteria isolated from coastal sediment.</title>
        <authorList>
            <person name="Liu X.-J."/>
            <person name="Du Z.-J."/>
        </authorList>
    </citation>
    <scope>NUCLEOTIDE SEQUENCE [LARGE SCALE GENOMIC DNA]</scope>
    <source>
        <strain evidence="3 4">SDUM461004</strain>
    </source>
</reference>
<keyword evidence="2" id="KW-0963">Cytoplasm</keyword>
<keyword evidence="1 2" id="KW-0690">Ribosome biogenesis</keyword>
<dbReference type="PANTHER" id="PTHR33515:SF1">
    <property type="entry name" value="RIBOSOME-BINDING FACTOR A, CHLOROPLASTIC-RELATED"/>
    <property type="match status" value="1"/>
</dbReference>
<keyword evidence="4" id="KW-1185">Reference proteome</keyword>
<proteinExistence type="inferred from homology"/>
<evidence type="ECO:0000313" key="3">
    <source>
        <dbReference type="EMBL" id="MDQ8194362.1"/>
    </source>
</evidence>
<comment type="subcellular location">
    <subcellularLocation>
        <location evidence="2">Cytoplasm</location>
    </subcellularLocation>
</comment>
<dbReference type="Gene3D" id="3.30.300.20">
    <property type="match status" value="1"/>
</dbReference>
<accession>A0ABU1AI44</accession>
<dbReference type="EMBL" id="JARXIC010000010">
    <property type="protein sequence ID" value="MDQ8194362.1"/>
    <property type="molecule type" value="Genomic_DNA"/>
</dbReference>
<dbReference type="InterPro" id="IPR000238">
    <property type="entry name" value="RbfA"/>
</dbReference>
<organism evidence="3 4">
    <name type="scientific">Thalassobacterium sedimentorum</name>
    <dbReference type="NCBI Taxonomy" id="3041258"/>
    <lineage>
        <taxon>Bacteria</taxon>
        <taxon>Pseudomonadati</taxon>
        <taxon>Verrucomicrobiota</taxon>
        <taxon>Opitutia</taxon>
        <taxon>Puniceicoccales</taxon>
        <taxon>Coraliomargaritaceae</taxon>
        <taxon>Thalassobacterium</taxon>
    </lineage>
</organism>
<dbReference type="PANTHER" id="PTHR33515">
    <property type="entry name" value="RIBOSOME-BINDING FACTOR A, CHLOROPLASTIC-RELATED"/>
    <property type="match status" value="1"/>
</dbReference>
<comment type="caution">
    <text evidence="3">The sequence shown here is derived from an EMBL/GenBank/DDBJ whole genome shotgun (WGS) entry which is preliminary data.</text>
</comment>
<dbReference type="SUPFAM" id="SSF89919">
    <property type="entry name" value="Ribosome-binding factor A, RbfA"/>
    <property type="match status" value="1"/>
</dbReference>
<evidence type="ECO:0000256" key="1">
    <source>
        <dbReference type="ARBA" id="ARBA00022517"/>
    </source>
</evidence>
<dbReference type="HAMAP" id="MF_00003">
    <property type="entry name" value="RbfA"/>
    <property type="match status" value="1"/>
</dbReference>
<dbReference type="InterPro" id="IPR023799">
    <property type="entry name" value="RbfA_dom_sf"/>
</dbReference>
<dbReference type="Pfam" id="PF02033">
    <property type="entry name" value="RBFA"/>
    <property type="match status" value="1"/>
</dbReference>